<keyword evidence="2" id="KW-0012">Acyltransferase</keyword>
<dbReference type="Pfam" id="PF14542">
    <property type="entry name" value="Acetyltransf_CG"/>
    <property type="match status" value="1"/>
</dbReference>
<dbReference type="GO" id="GO:0016746">
    <property type="term" value="F:acyltransferase activity"/>
    <property type="evidence" value="ECO:0007669"/>
    <property type="project" value="UniProtKB-KW"/>
</dbReference>
<accession>A0ABW2ATU4</accession>
<keyword evidence="3" id="KW-1185">Reference proteome</keyword>
<evidence type="ECO:0000259" key="1">
    <source>
        <dbReference type="PROSITE" id="PS51729"/>
    </source>
</evidence>
<keyword evidence="2" id="KW-0808">Transferase</keyword>
<name>A0ABW2ATU4_9MICO</name>
<dbReference type="EMBL" id="JBHSWJ010000002">
    <property type="protein sequence ID" value="MFC6714248.1"/>
    <property type="molecule type" value="Genomic_DNA"/>
</dbReference>
<evidence type="ECO:0000313" key="3">
    <source>
        <dbReference type="Proteomes" id="UP001596356"/>
    </source>
</evidence>
<dbReference type="SUPFAM" id="SSF55729">
    <property type="entry name" value="Acyl-CoA N-acyltransferases (Nat)"/>
    <property type="match status" value="1"/>
</dbReference>
<comment type="caution">
    <text evidence="2">The sequence shown here is derived from an EMBL/GenBank/DDBJ whole genome shotgun (WGS) entry which is preliminary data.</text>
</comment>
<dbReference type="Gene3D" id="3.40.630.30">
    <property type="match status" value="1"/>
</dbReference>
<reference evidence="3" key="1">
    <citation type="journal article" date="2019" name="Int. J. Syst. Evol. Microbiol.">
        <title>The Global Catalogue of Microorganisms (GCM) 10K type strain sequencing project: providing services to taxonomists for standard genome sequencing and annotation.</title>
        <authorList>
            <consortium name="The Broad Institute Genomics Platform"/>
            <consortium name="The Broad Institute Genome Sequencing Center for Infectious Disease"/>
            <person name="Wu L."/>
            <person name="Ma J."/>
        </authorList>
    </citation>
    <scope>NUCLEOTIDE SEQUENCE [LARGE SCALE GENOMIC DNA]</scope>
    <source>
        <strain evidence="3">NBRC 106593</strain>
    </source>
</reference>
<dbReference type="InterPro" id="IPR031165">
    <property type="entry name" value="GNAT_YJDJ"/>
</dbReference>
<dbReference type="EC" id="2.3.1.-" evidence="2"/>
<dbReference type="RefSeq" id="WP_377822594.1">
    <property type="nucleotide sequence ID" value="NZ_JBHSWJ010000002.1"/>
</dbReference>
<feature type="domain" description="N-acetyltransferase" evidence="1">
    <location>
        <begin position="1"/>
        <end position="37"/>
    </location>
</feature>
<proteinExistence type="predicted"/>
<evidence type="ECO:0000313" key="2">
    <source>
        <dbReference type="EMBL" id="MFC6714248.1"/>
    </source>
</evidence>
<protein>
    <submittedName>
        <fullName evidence="2">GNAT family N-acetyltransferase</fullName>
        <ecNumber evidence="2">2.3.1.-</ecNumber>
    </submittedName>
</protein>
<gene>
    <name evidence="2" type="ORF">ACFQBT_10665</name>
</gene>
<organism evidence="2 3">
    <name type="scientific">Branchiibius cervicis</name>
    <dbReference type="NCBI Taxonomy" id="908252"/>
    <lineage>
        <taxon>Bacteria</taxon>
        <taxon>Bacillati</taxon>
        <taxon>Actinomycetota</taxon>
        <taxon>Actinomycetes</taxon>
        <taxon>Micrococcales</taxon>
        <taxon>Dermacoccaceae</taxon>
        <taxon>Branchiibius</taxon>
    </lineage>
</organism>
<dbReference type="PROSITE" id="PS51729">
    <property type="entry name" value="GNAT_YJDJ"/>
    <property type="match status" value="1"/>
</dbReference>
<dbReference type="Proteomes" id="UP001596356">
    <property type="component" value="Unassembled WGS sequence"/>
</dbReference>
<dbReference type="InterPro" id="IPR016181">
    <property type="entry name" value="Acyl_CoA_acyltransferase"/>
</dbReference>
<sequence length="37" mass="4383">MRFALDDLREKGVHVVPSCPYVRRWIDQHPEYADLVA</sequence>